<dbReference type="InterPro" id="IPR013022">
    <property type="entry name" value="Xyl_isomerase-like_TIM-brl"/>
</dbReference>
<evidence type="ECO:0000259" key="1">
    <source>
        <dbReference type="Pfam" id="PF01261"/>
    </source>
</evidence>
<proteinExistence type="predicted"/>
<accession>A0A0F8XMH9</accession>
<evidence type="ECO:0000313" key="2">
    <source>
        <dbReference type="EMBL" id="KKK70257.1"/>
    </source>
</evidence>
<dbReference type="Pfam" id="PF01261">
    <property type="entry name" value="AP_endonuc_2"/>
    <property type="match status" value="1"/>
</dbReference>
<dbReference type="Gene3D" id="3.20.20.150">
    <property type="entry name" value="Divalent-metal-dependent TIM barrel enzymes"/>
    <property type="match status" value="1"/>
</dbReference>
<dbReference type="PANTHER" id="PTHR12110:SF21">
    <property type="entry name" value="XYLOSE ISOMERASE-LIKE TIM BARREL DOMAIN-CONTAINING PROTEIN"/>
    <property type="match status" value="1"/>
</dbReference>
<dbReference type="InterPro" id="IPR036237">
    <property type="entry name" value="Xyl_isomerase-like_sf"/>
</dbReference>
<dbReference type="InterPro" id="IPR050312">
    <property type="entry name" value="IolE/XylAMocC-like"/>
</dbReference>
<organism evidence="2">
    <name type="scientific">marine sediment metagenome</name>
    <dbReference type="NCBI Taxonomy" id="412755"/>
    <lineage>
        <taxon>unclassified sequences</taxon>
        <taxon>metagenomes</taxon>
        <taxon>ecological metagenomes</taxon>
    </lineage>
</organism>
<name>A0A0F8XMH9_9ZZZZ</name>
<comment type="caution">
    <text evidence="2">The sequence shown here is derived from an EMBL/GenBank/DDBJ whole genome shotgun (WGS) entry which is preliminary data.</text>
</comment>
<protein>
    <recommendedName>
        <fullName evidence="1">Xylose isomerase-like TIM barrel domain-containing protein</fullName>
    </recommendedName>
</protein>
<sequence length="230" mass="25587">MAYPPYIDDTERSRIRDLLKKHGIVISSVLPCPGGGMGNNVSSPIKKERETAIQSYKDCIKLGADLGAKICLYVAGWQIYGVETTQALEWSRECLIEIAKFANEHGVIVAVEPTSMDSNVIETADDAISLMKSTEQKNVKVMFDTIHVLYRKEIITDYIAAMDKDLVHIHISDLDRLPPGSQTDFSLMIEALNKIGYDGYLTMEIGLGGRGIDTNAFAKRAYDYMKGVMR</sequence>
<feature type="domain" description="Xylose isomerase-like TIM barrel" evidence="1">
    <location>
        <begin position="6"/>
        <end position="206"/>
    </location>
</feature>
<dbReference type="EMBL" id="LAZR01058273">
    <property type="protein sequence ID" value="KKK70257.1"/>
    <property type="molecule type" value="Genomic_DNA"/>
</dbReference>
<dbReference type="SUPFAM" id="SSF51658">
    <property type="entry name" value="Xylose isomerase-like"/>
    <property type="match status" value="1"/>
</dbReference>
<dbReference type="PANTHER" id="PTHR12110">
    <property type="entry name" value="HYDROXYPYRUVATE ISOMERASE"/>
    <property type="match status" value="1"/>
</dbReference>
<dbReference type="AlphaFoldDB" id="A0A0F8XMH9"/>
<gene>
    <name evidence="2" type="ORF">LCGC14_2925810</name>
</gene>
<reference evidence="2" key="1">
    <citation type="journal article" date="2015" name="Nature">
        <title>Complex archaea that bridge the gap between prokaryotes and eukaryotes.</title>
        <authorList>
            <person name="Spang A."/>
            <person name="Saw J.H."/>
            <person name="Jorgensen S.L."/>
            <person name="Zaremba-Niedzwiedzka K."/>
            <person name="Martijn J."/>
            <person name="Lind A.E."/>
            <person name="van Eijk R."/>
            <person name="Schleper C."/>
            <person name="Guy L."/>
            <person name="Ettema T.J."/>
        </authorList>
    </citation>
    <scope>NUCLEOTIDE SEQUENCE</scope>
</reference>